<keyword evidence="4 10" id="KW-0597">Phosphoprotein</keyword>
<dbReference type="InterPro" id="IPR001789">
    <property type="entry name" value="Sig_transdc_resp-reg_receiver"/>
</dbReference>
<evidence type="ECO:0000256" key="2">
    <source>
        <dbReference type="ARBA" id="ARBA00018672"/>
    </source>
</evidence>
<evidence type="ECO:0000256" key="5">
    <source>
        <dbReference type="ARBA" id="ARBA00023012"/>
    </source>
</evidence>
<evidence type="ECO:0000256" key="6">
    <source>
        <dbReference type="ARBA" id="ARBA00023015"/>
    </source>
</evidence>
<dbReference type="Gene3D" id="3.40.50.2300">
    <property type="match status" value="1"/>
</dbReference>
<dbReference type="GO" id="GO:0000160">
    <property type="term" value="P:phosphorelay signal transduction system"/>
    <property type="evidence" value="ECO:0007669"/>
    <property type="project" value="UniProtKB-KW"/>
</dbReference>
<dbReference type="GO" id="GO:0003700">
    <property type="term" value="F:DNA-binding transcription factor activity"/>
    <property type="evidence" value="ECO:0007669"/>
    <property type="project" value="InterPro"/>
</dbReference>
<feature type="domain" description="Response regulatory" evidence="12">
    <location>
        <begin position="3"/>
        <end position="121"/>
    </location>
</feature>
<evidence type="ECO:0000256" key="8">
    <source>
        <dbReference type="ARBA" id="ARBA00023163"/>
    </source>
</evidence>
<dbReference type="OrthoDB" id="1769137at2"/>
<dbReference type="PROSITE" id="PS50110">
    <property type="entry name" value="RESPONSE_REGULATORY"/>
    <property type="match status" value="1"/>
</dbReference>
<dbReference type="Gene3D" id="1.10.10.60">
    <property type="entry name" value="Homeodomain-like"/>
    <property type="match status" value="2"/>
</dbReference>
<dbReference type="Pfam" id="PF00072">
    <property type="entry name" value="Response_reg"/>
    <property type="match status" value="1"/>
</dbReference>
<keyword evidence="8" id="KW-0804">Transcription</keyword>
<protein>
    <recommendedName>
        <fullName evidence="2">Stage 0 sporulation protein A homolog</fullName>
    </recommendedName>
</protein>
<dbReference type="Proteomes" id="UP000094869">
    <property type="component" value="Unassembled WGS sequence"/>
</dbReference>
<dbReference type="RefSeq" id="WP_044973248.1">
    <property type="nucleotide sequence ID" value="NZ_DBFYTW010000218.1"/>
</dbReference>
<proteinExistence type="predicted"/>
<dbReference type="EMBL" id="MEHA01000017">
    <property type="protein sequence ID" value="ODR48438.1"/>
    <property type="molecule type" value="Genomic_DNA"/>
</dbReference>
<evidence type="ECO:0000256" key="1">
    <source>
        <dbReference type="ARBA" id="ARBA00004496"/>
    </source>
</evidence>
<keyword evidence="16" id="KW-1185">Reference proteome</keyword>
<evidence type="ECO:0000313" key="13">
    <source>
        <dbReference type="EMBL" id="ODR48438.1"/>
    </source>
</evidence>
<evidence type="ECO:0000259" key="11">
    <source>
        <dbReference type="PROSITE" id="PS01124"/>
    </source>
</evidence>
<comment type="subcellular location">
    <subcellularLocation>
        <location evidence="1">Cytoplasm</location>
    </subcellularLocation>
</comment>
<dbReference type="GO" id="GO:0043565">
    <property type="term" value="F:sequence-specific DNA binding"/>
    <property type="evidence" value="ECO:0007669"/>
    <property type="project" value="InterPro"/>
</dbReference>
<reference evidence="13 15" key="2">
    <citation type="submission" date="2016-08" db="EMBL/GenBank/DDBJ databases">
        <authorList>
            <person name="Seilhamer J.J."/>
        </authorList>
    </citation>
    <scope>NUCLEOTIDE SEQUENCE [LARGE SCALE GENOMIC DNA]</scope>
    <source>
        <strain evidence="13 15">NML150140-1</strain>
    </source>
</reference>
<keyword evidence="7" id="KW-0238">DNA-binding</keyword>
<dbReference type="PANTHER" id="PTHR42713">
    <property type="entry name" value="HISTIDINE KINASE-RELATED"/>
    <property type="match status" value="1"/>
</dbReference>
<organism evidence="13 15">
    <name type="scientific">Eisenbergiella tayi</name>
    <dbReference type="NCBI Taxonomy" id="1432052"/>
    <lineage>
        <taxon>Bacteria</taxon>
        <taxon>Bacillati</taxon>
        <taxon>Bacillota</taxon>
        <taxon>Clostridia</taxon>
        <taxon>Lachnospirales</taxon>
        <taxon>Lachnospiraceae</taxon>
        <taxon>Eisenbergiella</taxon>
    </lineage>
</organism>
<dbReference type="PANTHER" id="PTHR42713:SF3">
    <property type="entry name" value="TRANSCRIPTIONAL REGULATORY PROTEIN HPTR"/>
    <property type="match status" value="1"/>
</dbReference>
<evidence type="ECO:0000259" key="12">
    <source>
        <dbReference type="PROSITE" id="PS50110"/>
    </source>
</evidence>
<dbReference type="InterPro" id="IPR011006">
    <property type="entry name" value="CheY-like_superfamily"/>
</dbReference>
<dbReference type="InterPro" id="IPR009057">
    <property type="entry name" value="Homeodomain-like_sf"/>
</dbReference>
<dbReference type="InterPro" id="IPR051552">
    <property type="entry name" value="HptR"/>
</dbReference>
<keyword evidence="6" id="KW-0805">Transcription regulation</keyword>
<dbReference type="SMART" id="SM00342">
    <property type="entry name" value="HTH_ARAC"/>
    <property type="match status" value="1"/>
</dbReference>
<comment type="caution">
    <text evidence="13">The sequence shown here is derived from an EMBL/GenBank/DDBJ whole genome shotgun (WGS) entry which is preliminary data.</text>
</comment>
<reference evidence="14 16" key="1">
    <citation type="submission" date="2016-08" db="EMBL/GenBank/DDBJ databases">
        <title>Characterization of Isolates of Eisenbergiella tayi Derived from Blood Cultures, Using Whole Genome Sequencing.</title>
        <authorList>
            <person name="Bernier A.-M."/>
            <person name="Burdz T."/>
            <person name="Wiebe D."/>
            <person name="Bernard K."/>
        </authorList>
    </citation>
    <scope>NUCLEOTIDE SEQUENCE [LARGE SCALE GENOMIC DNA]</scope>
    <source>
        <strain evidence="14 16">NML120146</strain>
    </source>
</reference>
<dbReference type="PROSITE" id="PS01124">
    <property type="entry name" value="HTH_ARAC_FAMILY_2"/>
    <property type="match status" value="1"/>
</dbReference>
<evidence type="ECO:0000256" key="3">
    <source>
        <dbReference type="ARBA" id="ARBA00022490"/>
    </source>
</evidence>
<keyword evidence="3" id="KW-0963">Cytoplasm</keyword>
<evidence type="ECO:0000256" key="9">
    <source>
        <dbReference type="ARBA" id="ARBA00024867"/>
    </source>
</evidence>
<evidence type="ECO:0000313" key="15">
    <source>
        <dbReference type="Proteomes" id="UP000094271"/>
    </source>
</evidence>
<evidence type="ECO:0000256" key="7">
    <source>
        <dbReference type="ARBA" id="ARBA00023125"/>
    </source>
</evidence>
<evidence type="ECO:0000313" key="16">
    <source>
        <dbReference type="Proteomes" id="UP000094869"/>
    </source>
</evidence>
<dbReference type="AlphaFoldDB" id="A0A1E3UFL4"/>
<dbReference type="InterPro" id="IPR018060">
    <property type="entry name" value="HTH_AraC"/>
</dbReference>
<dbReference type="SMART" id="SM00448">
    <property type="entry name" value="REC"/>
    <property type="match status" value="1"/>
</dbReference>
<dbReference type="GO" id="GO:0005737">
    <property type="term" value="C:cytoplasm"/>
    <property type="evidence" value="ECO:0007669"/>
    <property type="project" value="UniProtKB-SubCell"/>
</dbReference>
<feature type="domain" description="HTH araC/xylS-type" evidence="11">
    <location>
        <begin position="153"/>
        <end position="255"/>
    </location>
</feature>
<evidence type="ECO:0000256" key="4">
    <source>
        <dbReference type="ARBA" id="ARBA00022553"/>
    </source>
</evidence>
<gene>
    <name evidence="13" type="ORF">BEI59_21010</name>
    <name evidence="14" type="ORF">BEI63_00995</name>
</gene>
<keyword evidence="5" id="KW-0902">Two-component regulatory system</keyword>
<name>A0A1E3UFL4_9FIRM</name>
<dbReference type="SUPFAM" id="SSF46689">
    <property type="entry name" value="Homeodomain-like"/>
    <property type="match status" value="1"/>
</dbReference>
<sequence>MLKLILADDEKVIRETISSLINWDSLGIELAAVCENGPETLQEILDIKPDIVMTDIKMPGMSGLDLIGKVCTNTDLTIEFILLSGYADFEYAKQAIIYKVSNYLLKPCNESQIIDAIKKASGEIRRRKKIKELVPEAVISENISRYHYKEYINQILDYVDLHFADPNLSLKWIAQNILYMNVDYLSREFTHQTGQKFTDYLTNLRIAKAKVLLKGCQNEKIYTIADKVGFANNPQYFIQLFKSATGMTPRAWIKYGVMEKPLI</sequence>
<comment type="function">
    <text evidence="9">May play the central regulatory role in sporulation. It may be an element of the effector pathway responsible for the activation of sporulation genes in response to nutritional stress. Spo0A may act in concert with spo0H (a sigma factor) to control the expression of some genes that are critical to the sporulation process.</text>
</comment>
<dbReference type="CDD" id="cd17536">
    <property type="entry name" value="REC_YesN-like"/>
    <property type="match status" value="1"/>
</dbReference>
<dbReference type="Proteomes" id="UP000094271">
    <property type="component" value="Unassembled WGS sequence"/>
</dbReference>
<feature type="modified residue" description="4-aspartylphosphate" evidence="10">
    <location>
        <position position="55"/>
    </location>
</feature>
<evidence type="ECO:0000256" key="10">
    <source>
        <dbReference type="PROSITE-ProRule" id="PRU00169"/>
    </source>
</evidence>
<accession>A0A1E3UFL4</accession>
<dbReference type="Pfam" id="PF12833">
    <property type="entry name" value="HTH_18"/>
    <property type="match status" value="1"/>
</dbReference>
<dbReference type="EMBL" id="MEHD01000006">
    <property type="protein sequence ID" value="ODR61540.1"/>
    <property type="molecule type" value="Genomic_DNA"/>
</dbReference>
<evidence type="ECO:0000313" key="14">
    <source>
        <dbReference type="EMBL" id="ODR61540.1"/>
    </source>
</evidence>
<dbReference type="SUPFAM" id="SSF52172">
    <property type="entry name" value="CheY-like"/>
    <property type="match status" value="1"/>
</dbReference>